<feature type="transmembrane region" description="Helical" evidence="1">
    <location>
        <begin position="35"/>
        <end position="54"/>
    </location>
</feature>
<proteinExistence type="predicted"/>
<accession>A0ABS6R0D1</accession>
<dbReference type="Proteomes" id="UP001049200">
    <property type="component" value="Unassembled WGS sequence"/>
</dbReference>
<dbReference type="EMBL" id="JAHSTU010000014">
    <property type="protein sequence ID" value="MBV4524322.1"/>
    <property type="molecule type" value="Genomic_DNA"/>
</dbReference>
<sequence length="97" mass="10959">METPVIAALLIHVIWLARSYKHVKPMIEKWVRTTSAISSLILTTALFCLIYIQVSELVRRNIYFGADSASRQVVSVISSPDNSICYVEMRSLDDKGK</sequence>
<evidence type="ECO:0000256" key="1">
    <source>
        <dbReference type="SAM" id="Phobius"/>
    </source>
</evidence>
<keyword evidence="3" id="KW-1185">Reference proteome</keyword>
<evidence type="ECO:0000313" key="3">
    <source>
        <dbReference type="Proteomes" id="UP001049200"/>
    </source>
</evidence>
<keyword evidence="1" id="KW-1133">Transmembrane helix</keyword>
<reference evidence="2" key="1">
    <citation type="submission" date="2021-06" db="EMBL/GenBank/DDBJ databases">
        <title>Updating the genus Pseudomonas: Description of 43 new species and partition of the Pseudomonas putida group.</title>
        <authorList>
            <person name="Girard L."/>
            <person name="Lood C."/>
            <person name="Vandamme P."/>
            <person name="Rokni-Zadeh H."/>
            <person name="Van Noort V."/>
            <person name="Hofte M."/>
            <person name="Lavigne R."/>
            <person name="De Mot R."/>
        </authorList>
    </citation>
    <scope>NUCLEOTIDE SEQUENCE</scope>
    <source>
        <strain evidence="2">SWRI74</strain>
    </source>
</reference>
<name>A0ABS6R0D1_9PSED</name>
<comment type="caution">
    <text evidence="2">The sequence shown here is derived from an EMBL/GenBank/DDBJ whole genome shotgun (WGS) entry which is preliminary data.</text>
</comment>
<dbReference type="RefSeq" id="WP_217873526.1">
    <property type="nucleotide sequence ID" value="NZ_JAHSTU010000014.1"/>
</dbReference>
<protein>
    <submittedName>
        <fullName evidence="2">Uncharacterized protein</fullName>
    </submittedName>
</protein>
<organism evidence="2 3">
    <name type="scientific">Pseudomonas azerbaijanoccidentalis</name>
    <dbReference type="NCBI Taxonomy" id="2842347"/>
    <lineage>
        <taxon>Bacteria</taxon>
        <taxon>Pseudomonadati</taxon>
        <taxon>Pseudomonadota</taxon>
        <taxon>Gammaproteobacteria</taxon>
        <taxon>Pseudomonadales</taxon>
        <taxon>Pseudomonadaceae</taxon>
        <taxon>Pseudomonas</taxon>
    </lineage>
</organism>
<keyword evidence="1" id="KW-0472">Membrane</keyword>
<gene>
    <name evidence="2" type="ORF">KVG88_30070</name>
</gene>
<keyword evidence="1" id="KW-0812">Transmembrane</keyword>
<evidence type="ECO:0000313" key="2">
    <source>
        <dbReference type="EMBL" id="MBV4524322.1"/>
    </source>
</evidence>